<evidence type="ECO:0000313" key="1">
    <source>
        <dbReference type="RefSeq" id="XP_059602469.1"/>
    </source>
</evidence>
<dbReference type="VEuPathDB" id="FungiDB:An15g02240"/>
<dbReference type="KEGG" id="ang:An15g02240"/>
<proteinExistence type="predicted"/>
<dbReference type="GeneID" id="84593117"/>
<protein>
    <submittedName>
        <fullName evidence="1">Uncharacterized protein</fullName>
    </submittedName>
</protein>
<name>A0AAJ8BRF5_ASPNG</name>
<accession>A0AAJ8BRF5</accession>
<organism evidence="1">
    <name type="scientific">Aspergillus niger</name>
    <dbReference type="NCBI Taxonomy" id="5061"/>
    <lineage>
        <taxon>Eukaryota</taxon>
        <taxon>Fungi</taxon>
        <taxon>Dikarya</taxon>
        <taxon>Ascomycota</taxon>
        <taxon>Pezizomycotina</taxon>
        <taxon>Eurotiomycetes</taxon>
        <taxon>Eurotiomycetidae</taxon>
        <taxon>Eurotiales</taxon>
        <taxon>Aspergillaceae</taxon>
        <taxon>Aspergillus</taxon>
        <taxon>Aspergillus subgen. Circumdati</taxon>
    </lineage>
</organism>
<dbReference type="RefSeq" id="XP_059602469.1">
    <property type="nucleotide sequence ID" value="XM_059744528.1"/>
</dbReference>
<reference evidence="1" key="2">
    <citation type="submission" date="2025-08" db="UniProtKB">
        <authorList>
            <consortium name="RefSeq"/>
        </authorList>
    </citation>
    <scope>IDENTIFICATION</scope>
</reference>
<reference evidence="1" key="1">
    <citation type="submission" date="2025-02" db="EMBL/GenBank/DDBJ databases">
        <authorList>
            <consortium name="NCBI Genome Project"/>
        </authorList>
    </citation>
    <scope>NUCLEOTIDE SEQUENCE</scope>
</reference>
<gene>
    <name evidence="1" type="ORF">An15g02240</name>
</gene>
<sequence length="159" mass="17508">MSGSKKQKGLHVAAHVTRANSLAPFSPQQAPYALAKALEKMDEQEGANKGKGTQSGMSAVIWVALKRLENNPNYQPVASSSMGRTAVDFASGSDPLHSMNNVNNTRDPHTRTFWTMFLSKDIVMEEDGRCELRRLGSDYLAIRERQSITTDRGRSLLAV</sequence>
<dbReference type="AlphaFoldDB" id="A0AAJ8BRF5"/>